<evidence type="ECO:0000313" key="3">
    <source>
        <dbReference type="EMBL" id="RAR86147.1"/>
    </source>
</evidence>
<feature type="region of interest" description="Disordered" evidence="2">
    <location>
        <begin position="68"/>
        <end position="91"/>
    </location>
</feature>
<feature type="region of interest" description="Disordered" evidence="2">
    <location>
        <begin position="114"/>
        <end position="149"/>
    </location>
</feature>
<feature type="compositionally biased region" description="Low complexity" evidence="2">
    <location>
        <begin position="1347"/>
        <end position="1357"/>
    </location>
</feature>
<dbReference type="NCBIfam" id="NF041378">
    <property type="entry name" value="XopZ"/>
    <property type="match status" value="1"/>
</dbReference>
<feature type="compositionally biased region" description="Low complexity" evidence="2">
    <location>
        <begin position="1327"/>
        <end position="1338"/>
    </location>
</feature>
<feature type="compositionally biased region" description="Basic and acidic residues" evidence="2">
    <location>
        <begin position="131"/>
        <end position="141"/>
    </location>
</feature>
<organism evidence="3 4">
    <name type="scientific">Paracidovorax anthurii</name>
    <dbReference type="NCBI Taxonomy" id="78229"/>
    <lineage>
        <taxon>Bacteria</taxon>
        <taxon>Pseudomonadati</taxon>
        <taxon>Pseudomonadota</taxon>
        <taxon>Betaproteobacteria</taxon>
        <taxon>Burkholderiales</taxon>
        <taxon>Comamonadaceae</taxon>
        <taxon>Paracidovorax</taxon>
    </lineage>
</organism>
<sequence length="1392" mass="150243">MSKFSLRPRNFTLLIPGNSQNVAHAGKPEPGKQAHHKLHQIDPALAQREALSPHFGVAARVRKYLEDPLPESPPAEPVPEPSCAPRPRAPVKTLRRYLGKAGTMLGMRAGKPVAQSELTRYQNSPSASDRPIGKDDAKDQGTWRSEGAAQARAFAAAEHHHQADVAAKKAAALEHLVLLHIERLDGEMAEDGTRAAHTTKKAHGLRHQQSIRTALHQSLDREIATSRQKVAVIEQQIEQVRLTLDSTKVRRGSLGELLSRTSDADPPPAAEDPHALQATLGELKARLARQLDRQQALERRCADTQGELEQLERTATIIARDLLQADGEATDLRSLLPALAQRRETLEAALDAARTADEAAAAALKDRGQEIIDQQVETLPGLDANADPAAATELRKTLRGWTEGLDKAAFGANAIAPSGVLAVGLKAFAIAAGGDPAEALQAFDALRSHGWDDLIPPPAKDGTADIGGTDLPPAARRAVDLLARVPRGLQVLAHLLRPEDSPAASPERLAAARLALRADHLLRNAAPEDAALRQWLGHARNAARAATHAPQPAQALAACTVDERAAYHALRNGYESNAPGSPYERANSHLQRIADALHDVEHNGIQPQVFGGQPNALRSLPEALEVGSATALPTPSRRADEALEKASGQLGEMLSGLRAGMPAGHIPSGAERAWRAIAETIQWAPEGTDRTTMVLDDAALAQVRERAKELHAQFIKTAREHGATPTEGGEQPALQAAWKRLRSRPHTVPEALSMLDSLMREQPPQTGSPVRTAAGAGPSPVSWNDYAQQHGTQFGDAVREADRLLRDGDPGKVTHGQALFDLTRDMVSQLEWRDRLRLIGQQTWGVNTGPVSAAMALGASVLGMGMRLNAAMQHNQDSVMEFYMGRTGMYLQIGEQKTTQIQMGAGASTGYAVDLGTETAALGITGAADWRWRGERGVENGIQLRLPRLGKGREPELNVEFLDFYEHFIRLATPNPDGTPARKDWLHELLAHHPELSAGLIDDAQRSSMGTETNASISVGVRVGEVADKGRRAGVAASAGLKMRQDNGQTATTVAGYMTTIYRDATATARVEVSGRATASVQFVEALEDKPSGNGTTQRASASLSGLDAGYARELSAHATTNFCTLFLFGDEIDPVRSDRATDYSKFGDFERHVRAEWDGWAQYGTGKLGDGVDETLHHLLADIQLSHFMKQTKAFAHGNGFAAMFADKAMRAPAAPLLDVHRALASLARESGDTEGAQAEDAAFDALLQEEAMWEPTLLLLREKGKLQAERGVDFFIKHQNNRGAEAMRTVAQWIPYEPVLRRELDQELKPARTWDAPPEPHTEAPRSPAAPASRSLRISDENDSSSRYSTASSGSLESFRSANSFLETIPEEEEPTPPSGEPAVPLQPRS</sequence>
<keyword evidence="4" id="KW-1185">Reference proteome</keyword>
<feature type="coiled-coil region" evidence="1">
    <location>
        <begin position="280"/>
        <end position="314"/>
    </location>
</feature>
<dbReference type="OrthoDB" id="5990564at2"/>
<dbReference type="RefSeq" id="WP_146749195.1">
    <property type="nucleotide sequence ID" value="NZ_CBCSGC010000167.1"/>
</dbReference>
<dbReference type="Proteomes" id="UP000248856">
    <property type="component" value="Unassembled WGS sequence"/>
</dbReference>
<keyword evidence="1" id="KW-0175">Coiled coil</keyword>
<dbReference type="EMBL" id="QLTA01000002">
    <property type="protein sequence ID" value="RAR86147.1"/>
    <property type="molecule type" value="Genomic_DNA"/>
</dbReference>
<evidence type="ECO:0000256" key="1">
    <source>
        <dbReference type="SAM" id="Coils"/>
    </source>
</evidence>
<feature type="compositionally biased region" description="Pro residues" evidence="2">
    <location>
        <begin position="70"/>
        <end position="88"/>
    </location>
</feature>
<evidence type="ECO:0000313" key="4">
    <source>
        <dbReference type="Proteomes" id="UP000248856"/>
    </source>
</evidence>
<feature type="compositionally biased region" description="Basic and acidic residues" evidence="2">
    <location>
        <begin position="1314"/>
        <end position="1326"/>
    </location>
</feature>
<accession>A0A328ZTE8</accession>
<feature type="compositionally biased region" description="Polar residues" evidence="2">
    <location>
        <begin position="1358"/>
        <end position="1368"/>
    </location>
</feature>
<name>A0A328ZTE8_9BURK</name>
<evidence type="ECO:0000256" key="2">
    <source>
        <dbReference type="SAM" id="MobiDB-lite"/>
    </source>
</evidence>
<proteinExistence type="predicted"/>
<reference evidence="3 4" key="1">
    <citation type="submission" date="2018-06" db="EMBL/GenBank/DDBJ databases">
        <title>Genomic Encyclopedia of Archaeal and Bacterial Type Strains, Phase II (KMG-II): from individual species to whole genera.</title>
        <authorList>
            <person name="Goeker M."/>
        </authorList>
    </citation>
    <scope>NUCLEOTIDE SEQUENCE [LARGE SCALE GENOMIC DNA]</scope>
    <source>
        <strain evidence="3 4">CFPB 3232</strain>
    </source>
</reference>
<feature type="compositionally biased region" description="Polar residues" evidence="2">
    <location>
        <begin position="116"/>
        <end position="127"/>
    </location>
</feature>
<gene>
    <name evidence="3" type="ORF">AX018_1002108</name>
</gene>
<feature type="region of interest" description="Disordered" evidence="2">
    <location>
        <begin position="1314"/>
        <end position="1392"/>
    </location>
</feature>
<comment type="caution">
    <text evidence="3">The sequence shown here is derived from an EMBL/GenBank/DDBJ whole genome shotgun (WGS) entry which is preliminary data.</text>
</comment>
<protein>
    <submittedName>
        <fullName evidence="3">Uncharacterized protein</fullName>
    </submittedName>
</protein>